<keyword evidence="8" id="KW-1185">Reference proteome</keyword>
<gene>
    <name evidence="7" type="ORF">DKX38_022188</name>
</gene>
<keyword evidence="5" id="KW-0472">Membrane</keyword>
<keyword evidence="3" id="KW-0808">Transferase</keyword>
<dbReference type="Proteomes" id="UP000326939">
    <property type="component" value="Chromosome 15"/>
</dbReference>
<keyword evidence="5" id="KW-0812">Transmembrane</keyword>
<keyword evidence="5" id="KW-1133">Transmembrane helix</keyword>
<dbReference type="Pfam" id="PF04577">
    <property type="entry name" value="Glyco_transf_61"/>
    <property type="match status" value="1"/>
</dbReference>
<evidence type="ECO:0000313" key="8">
    <source>
        <dbReference type="Proteomes" id="UP000326939"/>
    </source>
</evidence>
<comment type="subcellular location">
    <subcellularLocation>
        <location evidence="1">Golgi apparatus membrane</location>
        <topology evidence="1">Single-pass type II membrane protein</topology>
    </subcellularLocation>
</comment>
<evidence type="ECO:0000313" key="7">
    <source>
        <dbReference type="EMBL" id="KAB5524439.1"/>
    </source>
</evidence>
<evidence type="ECO:0000259" key="6">
    <source>
        <dbReference type="Pfam" id="PF04577"/>
    </source>
</evidence>
<organism evidence="7 8">
    <name type="scientific">Salix brachista</name>
    <dbReference type="NCBI Taxonomy" id="2182728"/>
    <lineage>
        <taxon>Eukaryota</taxon>
        <taxon>Viridiplantae</taxon>
        <taxon>Streptophyta</taxon>
        <taxon>Embryophyta</taxon>
        <taxon>Tracheophyta</taxon>
        <taxon>Spermatophyta</taxon>
        <taxon>Magnoliopsida</taxon>
        <taxon>eudicotyledons</taxon>
        <taxon>Gunneridae</taxon>
        <taxon>Pentapetalae</taxon>
        <taxon>rosids</taxon>
        <taxon>fabids</taxon>
        <taxon>Malpighiales</taxon>
        <taxon>Salicaceae</taxon>
        <taxon>Saliceae</taxon>
        <taxon>Salix</taxon>
    </lineage>
</organism>
<dbReference type="InterPro" id="IPR049625">
    <property type="entry name" value="Glyco_transf_61_cat"/>
</dbReference>
<dbReference type="GO" id="GO:0016763">
    <property type="term" value="F:pentosyltransferase activity"/>
    <property type="evidence" value="ECO:0007669"/>
    <property type="project" value="UniProtKB-ARBA"/>
</dbReference>
<proteinExistence type="predicted"/>
<reference evidence="8" key="1">
    <citation type="journal article" date="2019" name="Gigascience">
        <title>De novo genome assembly of the endangered Acer yangbiense, a plant species with extremely small populations endemic to Yunnan Province, China.</title>
        <authorList>
            <person name="Yang J."/>
            <person name="Wariss H.M."/>
            <person name="Tao L."/>
            <person name="Zhang R."/>
            <person name="Yun Q."/>
            <person name="Hollingsworth P."/>
            <person name="Dao Z."/>
            <person name="Luo G."/>
            <person name="Guo H."/>
            <person name="Ma Y."/>
            <person name="Sun W."/>
        </authorList>
    </citation>
    <scope>NUCLEOTIDE SEQUENCE [LARGE SCALE GENOMIC DNA]</scope>
    <source>
        <strain evidence="8">cv. br00</strain>
    </source>
</reference>
<name>A0A5N5JZ26_9ROSI</name>
<evidence type="ECO:0000256" key="5">
    <source>
        <dbReference type="SAM" id="Phobius"/>
    </source>
</evidence>
<feature type="domain" description="Glycosyltransferase 61 catalytic" evidence="6">
    <location>
        <begin position="277"/>
        <end position="373"/>
    </location>
</feature>
<keyword evidence="2" id="KW-0328">Glycosyltransferase</keyword>
<protein>
    <recommendedName>
        <fullName evidence="6">Glycosyltransferase 61 catalytic domain-containing protein</fullName>
    </recommendedName>
</protein>
<dbReference type="AlphaFoldDB" id="A0A5N5JZ26"/>
<evidence type="ECO:0000256" key="4">
    <source>
        <dbReference type="ARBA" id="ARBA00023180"/>
    </source>
</evidence>
<evidence type="ECO:0000256" key="3">
    <source>
        <dbReference type="ARBA" id="ARBA00022679"/>
    </source>
</evidence>
<accession>A0A5N5JZ26</accession>
<dbReference type="PANTHER" id="PTHR20961">
    <property type="entry name" value="GLYCOSYLTRANSFERASE"/>
    <property type="match status" value="1"/>
</dbReference>
<dbReference type="GO" id="GO:0000139">
    <property type="term" value="C:Golgi membrane"/>
    <property type="evidence" value="ECO:0007669"/>
    <property type="project" value="UniProtKB-SubCell"/>
</dbReference>
<dbReference type="InterPro" id="IPR007657">
    <property type="entry name" value="Glycosyltransferase_61"/>
</dbReference>
<sequence length="467" mass="52464">MKYQTLLARSFSKHEQKKLGYWALLACLFIALSFFINFKPFMGPLSVCKSFIIQLSTGEDEKLHLFDDTDSSLQIAKETINSTSIVNDTGSSHEEAEIMSSALTVNDTDSSHGESEIRDTEIIVNNATSRSQEVVFKESLAQNMKTNDSSNPPQFVNEKDISMVNNTNSSLPEATVFEDANAGTKNSTVEPLCTFMGRSDFCEIKGDIRIDGSSYTVFIVSSEIDILAAENTSWCISKACPTMETYSFSLPTIRRTSKELSIDPSNSPYSMKDFMQFLRSSYSLKRTMAIKIRNGSRKRPRLVIISRKRSRDFTNVGEIVSMAKRLGFRVVVAEPDADVSGFAKIINSCDVMMGVHGAGLTNMVFLPEKAVLVQVIPIGGTEWLSKTYFEEPAKDMNIRYLDYKIRVEESSLIHQYPSDHVVLRDPSEIWKQGWSAVQSIYLSKQNVTLDVNRFRPTLVKALELLHQ</sequence>
<evidence type="ECO:0000256" key="2">
    <source>
        <dbReference type="ARBA" id="ARBA00022676"/>
    </source>
</evidence>
<evidence type="ECO:0000256" key="1">
    <source>
        <dbReference type="ARBA" id="ARBA00004323"/>
    </source>
</evidence>
<dbReference type="EMBL" id="VDCV01000015">
    <property type="protein sequence ID" value="KAB5524439.1"/>
    <property type="molecule type" value="Genomic_DNA"/>
</dbReference>
<dbReference type="PANTHER" id="PTHR20961:SF5">
    <property type="entry name" value="GLYCOSYLTRANSFERASE-RELATED"/>
    <property type="match status" value="1"/>
</dbReference>
<keyword evidence="4" id="KW-0325">Glycoprotein</keyword>
<feature type="transmembrane region" description="Helical" evidence="5">
    <location>
        <begin position="21"/>
        <end position="38"/>
    </location>
</feature>
<comment type="caution">
    <text evidence="7">The sequence shown here is derived from an EMBL/GenBank/DDBJ whole genome shotgun (WGS) entry which is preliminary data.</text>
</comment>